<evidence type="ECO:0000256" key="1">
    <source>
        <dbReference type="SAM" id="Phobius"/>
    </source>
</evidence>
<dbReference type="InParanoid" id="A0A1B7MFV7"/>
<accession>A0A1B7MFV7</accession>
<keyword evidence="1" id="KW-0812">Transmembrane</keyword>
<dbReference type="AlphaFoldDB" id="A0A1B7MFV7"/>
<dbReference type="Pfam" id="PF20151">
    <property type="entry name" value="DUF6533"/>
    <property type="match status" value="1"/>
</dbReference>
<evidence type="ECO:0000259" key="2">
    <source>
        <dbReference type="Pfam" id="PF20151"/>
    </source>
</evidence>
<evidence type="ECO:0000313" key="3">
    <source>
        <dbReference type="EMBL" id="OAX31485.1"/>
    </source>
</evidence>
<keyword evidence="1" id="KW-0472">Membrane</keyword>
<reference evidence="3 4" key="1">
    <citation type="submission" date="2016-06" db="EMBL/GenBank/DDBJ databases">
        <title>Comparative genomics of the ectomycorrhizal sister species Rhizopogon vinicolor and Rhizopogon vesiculosus (Basidiomycota: Boletales) reveals a divergence of the mating type B locus.</title>
        <authorList>
            <consortium name="DOE Joint Genome Institute"/>
            <person name="Mujic A.B."/>
            <person name="Kuo A."/>
            <person name="Tritt A."/>
            <person name="Lipzen A."/>
            <person name="Chen C."/>
            <person name="Johnson J."/>
            <person name="Sharma A."/>
            <person name="Barry K."/>
            <person name="Grigoriev I.V."/>
            <person name="Spatafora J.W."/>
        </authorList>
    </citation>
    <scope>NUCLEOTIDE SEQUENCE [LARGE SCALE GENOMIC DNA]</scope>
    <source>
        <strain evidence="3 4">AM-OR11-026</strain>
    </source>
</reference>
<dbReference type="Proteomes" id="UP000092154">
    <property type="component" value="Unassembled WGS sequence"/>
</dbReference>
<feature type="transmembrane region" description="Helical" evidence="1">
    <location>
        <begin position="108"/>
        <end position="130"/>
    </location>
</feature>
<name>A0A1B7MFV7_9AGAM</name>
<gene>
    <name evidence="3" type="ORF">K503DRAFT_806032</name>
</gene>
<keyword evidence="4" id="KW-1185">Reference proteome</keyword>
<feature type="transmembrane region" description="Helical" evidence="1">
    <location>
        <begin position="196"/>
        <end position="215"/>
    </location>
</feature>
<sequence length="331" mass="37291">MTVVSNDLSWWPIIGFVREYSYFSVAVLVIVVYDWALTFGQEVELVWVSRVVTYQEESGYTSNFWAEATLVPHDCPISRCALHWNAIFCLQPTAISPISLVDRYSLEYGFLLINLMSAVAESMVGVIVIIRLYAMYQQSRKMLIFLIAIYVIILAAGSFIFAIQARHTSAVEHVLSGAHLCLYYEGGSLFSYGMDWILRLVWEILVICLAVWIAVKHFRELQRPSTGWAVENCFTVLMKTHLFYFASFIAVSCLELIYAHTQLSVAPSMESYAFAGVLPILQVVQSFVLGPRLILGVREYHAKLVGESDEGTDMVSIAFQERINITTGSGV</sequence>
<organism evidence="3 4">
    <name type="scientific">Rhizopogon vinicolor AM-OR11-026</name>
    <dbReference type="NCBI Taxonomy" id="1314800"/>
    <lineage>
        <taxon>Eukaryota</taxon>
        <taxon>Fungi</taxon>
        <taxon>Dikarya</taxon>
        <taxon>Basidiomycota</taxon>
        <taxon>Agaricomycotina</taxon>
        <taxon>Agaricomycetes</taxon>
        <taxon>Agaricomycetidae</taxon>
        <taxon>Boletales</taxon>
        <taxon>Suillineae</taxon>
        <taxon>Rhizopogonaceae</taxon>
        <taxon>Rhizopogon</taxon>
    </lineage>
</organism>
<feature type="transmembrane region" description="Helical" evidence="1">
    <location>
        <begin position="242"/>
        <end position="260"/>
    </location>
</feature>
<proteinExistence type="predicted"/>
<evidence type="ECO:0000313" key="4">
    <source>
        <dbReference type="Proteomes" id="UP000092154"/>
    </source>
</evidence>
<protein>
    <recommendedName>
        <fullName evidence="2">DUF6533 domain-containing protein</fullName>
    </recommendedName>
</protein>
<keyword evidence="1" id="KW-1133">Transmembrane helix</keyword>
<dbReference type="OrthoDB" id="3341843at2759"/>
<dbReference type="EMBL" id="KV449380">
    <property type="protein sequence ID" value="OAX31485.1"/>
    <property type="molecule type" value="Genomic_DNA"/>
</dbReference>
<dbReference type="InterPro" id="IPR045340">
    <property type="entry name" value="DUF6533"/>
</dbReference>
<feature type="domain" description="DUF6533" evidence="2">
    <location>
        <begin position="22"/>
        <end position="51"/>
    </location>
</feature>
<feature type="transmembrane region" description="Helical" evidence="1">
    <location>
        <begin position="20"/>
        <end position="40"/>
    </location>
</feature>
<feature type="transmembrane region" description="Helical" evidence="1">
    <location>
        <begin position="142"/>
        <end position="163"/>
    </location>
</feature>
<feature type="transmembrane region" description="Helical" evidence="1">
    <location>
        <begin position="272"/>
        <end position="295"/>
    </location>
</feature>